<keyword evidence="2 7" id="KW-0378">Hydrolase</keyword>
<evidence type="ECO:0000256" key="6">
    <source>
        <dbReference type="PROSITE-ProRule" id="PRU00552"/>
    </source>
</evidence>
<evidence type="ECO:0000256" key="7">
    <source>
        <dbReference type="RuleBase" id="RU365068"/>
    </source>
</evidence>
<keyword evidence="1 7" id="KW-0547">Nucleotide-binding</keyword>
<dbReference type="PROSITE" id="PS51195">
    <property type="entry name" value="Q_MOTIF"/>
    <property type="match status" value="1"/>
</dbReference>
<dbReference type="PANTHER" id="PTHR24031">
    <property type="entry name" value="RNA HELICASE"/>
    <property type="match status" value="1"/>
</dbReference>
<evidence type="ECO:0000256" key="5">
    <source>
        <dbReference type="ARBA" id="ARBA00022884"/>
    </source>
</evidence>
<dbReference type="InterPro" id="IPR044742">
    <property type="entry name" value="DEAD/DEAH_RhlB"/>
</dbReference>
<dbReference type="GeneID" id="20812815"/>
<reference evidence="11" key="1">
    <citation type="submission" date="2013-12" db="EMBL/GenBank/DDBJ databases">
        <title>The Genome Sequence of Aphanomyces astaci APO3.</title>
        <authorList>
            <consortium name="The Broad Institute Genomics Platform"/>
            <person name="Russ C."/>
            <person name="Tyler B."/>
            <person name="van West P."/>
            <person name="Dieguez-Uribeondo J."/>
            <person name="Young S.K."/>
            <person name="Zeng Q."/>
            <person name="Gargeya S."/>
            <person name="Fitzgerald M."/>
            <person name="Abouelleil A."/>
            <person name="Alvarado L."/>
            <person name="Chapman S.B."/>
            <person name="Gainer-Dewar J."/>
            <person name="Goldberg J."/>
            <person name="Griggs A."/>
            <person name="Gujja S."/>
            <person name="Hansen M."/>
            <person name="Howarth C."/>
            <person name="Imamovic A."/>
            <person name="Ireland A."/>
            <person name="Larimer J."/>
            <person name="McCowan C."/>
            <person name="Murphy C."/>
            <person name="Pearson M."/>
            <person name="Poon T.W."/>
            <person name="Priest M."/>
            <person name="Roberts A."/>
            <person name="Saif S."/>
            <person name="Shea T."/>
            <person name="Sykes S."/>
            <person name="Wortman J."/>
            <person name="Nusbaum C."/>
            <person name="Birren B."/>
        </authorList>
    </citation>
    <scope>NUCLEOTIDE SEQUENCE [LARGE SCALE GENOMIC DNA]</scope>
    <source>
        <strain evidence="11">APO3</strain>
    </source>
</reference>
<comment type="similarity">
    <text evidence="7">Belongs to the DEAD box helicase family.</text>
</comment>
<dbReference type="Pfam" id="PF00270">
    <property type="entry name" value="DEAD"/>
    <property type="match status" value="1"/>
</dbReference>
<proteinExistence type="inferred from homology"/>
<dbReference type="GO" id="GO:0003723">
    <property type="term" value="F:RNA binding"/>
    <property type="evidence" value="ECO:0007669"/>
    <property type="project" value="UniProtKB-UniRule"/>
</dbReference>
<keyword evidence="5 7" id="KW-0694">RNA-binding</keyword>
<name>W4G4S5_APHAT</name>
<comment type="function">
    <text evidence="7">RNA helicase.</text>
</comment>
<protein>
    <recommendedName>
        <fullName evidence="7">ATP-dependent RNA helicase</fullName>
        <ecNumber evidence="7">3.6.4.13</ecNumber>
    </recommendedName>
</protein>
<dbReference type="InterPro" id="IPR011545">
    <property type="entry name" value="DEAD/DEAH_box_helicase_dom"/>
</dbReference>
<keyword evidence="4 7" id="KW-0067">ATP-binding</keyword>
<dbReference type="EC" id="3.6.4.13" evidence="7"/>
<keyword evidence="3 7" id="KW-0347">Helicase</keyword>
<feature type="domain" description="DEAD-box RNA helicase Q" evidence="10">
    <location>
        <begin position="31"/>
        <end position="59"/>
    </location>
</feature>
<accession>W4G4S5</accession>
<feature type="domain" description="Helicase ATP-binding" evidence="8">
    <location>
        <begin position="64"/>
        <end position="255"/>
    </location>
</feature>
<dbReference type="InterPro" id="IPR014014">
    <property type="entry name" value="RNA_helicase_DEAD_Q_motif"/>
</dbReference>
<comment type="domain">
    <text evidence="7">The Q motif is unique to and characteristic of the DEAD box family of RNA helicases and controls ATP binding and hydrolysis.</text>
</comment>
<dbReference type="OrthoDB" id="10256233at2759"/>
<dbReference type="CDD" id="cd00268">
    <property type="entry name" value="DEADc"/>
    <property type="match status" value="1"/>
</dbReference>
<dbReference type="GO" id="GO:0005524">
    <property type="term" value="F:ATP binding"/>
    <property type="evidence" value="ECO:0007669"/>
    <property type="project" value="UniProtKB-UniRule"/>
</dbReference>
<dbReference type="GO" id="GO:0003724">
    <property type="term" value="F:RNA helicase activity"/>
    <property type="evidence" value="ECO:0007669"/>
    <property type="project" value="UniProtKB-EC"/>
</dbReference>
<dbReference type="AlphaFoldDB" id="W4G4S5"/>
<dbReference type="PROSITE" id="PS51192">
    <property type="entry name" value="HELICASE_ATP_BIND_1"/>
    <property type="match status" value="1"/>
</dbReference>
<dbReference type="RefSeq" id="XP_009835799.1">
    <property type="nucleotide sequence ID" value="XM_009837497.1"/>
</dbReference>
<dbReference type="SMART" id="SM00487">
    <property type="entry name" value="DEXDc"/>
    <property type="match status" value="1"/>
</dbReference>
<organism evidence="11">
    <name type="scientific">Aphanomyces astaci</name>
    <name type="common">Crayfish plague agent</name>
    <dbReference type="NCBI Taxonomy" id="112090"/>
    <lineage>
        <taxon>Eukaryota</taxon>
        <taxon>Sar</taxon>
        <taxon>Stramenopiles</taxon>
        <taxon>Oomycota</taxon>
        <taxon>Saprolegniomycetes</taxon>
        <taxon>Saprolegniales</taxon>
        <taxon>Verrucalvaceae</taxon>
        <taxon>Aphanomyces</taxon>
    </lineage>
</organism>
<dbReference type="Gene3D" id="3.40.50.300">
    <property type="entry name" value="P-loop containing nucleotide triphosphate hydrolases"/>
    <property type="match status" value="2"/>
</dbReference>
<evidence type="ECO:0000256" key="4">
    <source>
        <dbReference type="ARBA" id="ARBA00022840"/>
    </source>
</evidence>
<dbReference type="InterPro" id="IPR001650">
    <property type="entry name" value="Helicase_C-like"/>
</dbReference>
<dbReference type="SMART" id="SM00490">
    <property type="entry name" value="HELICc"/>
    <property type="match status" value="1"/>
</dbReference>
<dbReference type="CDD" id="cd18787">
    <property type="entry name" value="SF2_C_DEAD"/>
    <property type="match status" value="1"/>
</dbReference>
<evidence type="ECO:0000259" key="10">
    <source>
        <dbReference type="PROSITE" id="PS51195"/>
    </source>
</evidence>
<dbReference type="Pfam" id="PF00271">
    <property type="entry name" value="Helicase_C"/>
    <property type="match status" value="1"/>
</dbReference>
<evidence type="ECO:0000259" key="9">
    <source>
        <dbReference type="PROSITE" id="PS51194"/>
    </source>
</evidence>
<dbReference type="EMBL" id="KI913143">
    <property type="protein sequence ID" value="ETV74712.1"/>
    <property type="molecule type" value="Genomic_DNA"/>
</dbReference>
<dbReference type="InterPro" id="IPR027417">
    <property type="entry name" value="P-loop_NTPase"/>
</dbReference>
<comment type="catalytic activity">
    <reaction evidence="7">
        <text>ATP + H2O = ADP + phosphate + H(+)</text>
        <dbReference type="Rhea" id="RHEA:13065"/>
        <dbReference type="ChEBI" id="CHEBI:15377"/>
        <dbReference type="ChEBI" id="CHEBI:15378"/>
        <dbReference type="ChEBI" id="CHEBI:30616"/>
        <dbReference type="ChEBI" id="CHEBI:43474"/>
        <dbReference type="ChEBI" id="CHEBI:456216"/>
        <dbReference type="EC" id="3.6.4.13"/>
    </reaction>
</comment>
<dbReference type="GO" id="GO:0016787">
    <property type="term" value="F:hydrolase activity"/>
    <property type="evidence" value="ECO:0007669"/>
    <property type="project" value="UniProtKB-KW"/>
</dbReference>
<gene>
    <name evidence="11" type="ORF">H257_10819</name>
</gene>
<feature type="short sequence motif" description="Q motif" evidence="6">
    <location>
        <begin position="31"/>
        <end position="59"/>
    </location>
</feature>
<evidence type="ECO:0000259" key="8">
    <source>
        <dbReference type="PROSITE" id="PS51192"/>
    </source>
</evidence>
<evidence type="ECO:0000256" key="2">
    <source>
        <dbReference type="ARBA" id="ARBA00022801"/>
    </source>
</evidence>
<dbReference type="STRING" id="112090.W4G4S5"/>
<dbReference type="InterPro" id="IPR014001">
    <property type="entry name" value="Helicase_ATP-bd"/>
</dbReference>
<dbReference type="VEuPathDB" id="FungiDB:H257_10819"/>
<evidence type="ECO:0000256" key="3">
    <source>
        <dbReference type="ARBA" id="ARBA00022806"/>
    </source>
</evidence>
<dbReference type="SUPFAM" id="SSF52540">
    <property type="entry name" value="P-loop containing nucleoside triphosphate hydrolases"/>
    <property type="match status" value="1"/>
</dbReference>
<sequence length="457" mass="49907">MANYPDVQSTNQITDSSPRLMLKWTCAAAARRFHTLGLHPKLVHSLKQNGIHEPSQVQRVAIPAILDAARPDVIVGAETGSGKTLTYILPLLERFHAQYPLGHVRKPMAVILVPTQELVKQIETVFGMCQADMTVACLTKTHAIPRHAAVIVGTPKALLQHVSVTDLQFVESIVVDEADMLLGGGFERDTKQILGVIRNQPLLDPSFNVFHETAFDGAVEIPTASHGRQTVFSAATIPTYGRLAVSEYLKKKFPDAEYAITDNFHRTVPTLDQSFVRLNDSSVDARQQLLLEILANDKSVGTTLIFVDSVASAKALHAFLHVLHGVPCTMLHKEIPRQERSVVLAASSSSNGTSKHIVVATDIAARGLDLRHVNHVIQYEFATNVVAHIHRIGRTARAGTVGKVTNIITSDNELVYNEVAAAGATGALTQGFSRRRSLRKKFKKAARPQGDSDQDAY</sequence>
<feature type="domain" description="Helicase C-terminal" evidence="9">
    <location>
        <begin position="289"/>
        <end position="446"/>
    </location>
</feature>
<evidence type="ECO:0000313" key="11">
    <source>
        <dbReference type="EMBL" id="ETV74712.1"/>
    </source>
</evidence>
<evidence type="ECO:0000256" key="1">
    <source>
        <dbReference type="ARBA" id="ARBA00022741"/>
    </source>
</evidence>
<dbReference type="PROSITE" id="PS51194">
    <property type="entry name" value="HELICASE_CTER"/>
    <property type="match status" value="1"/>
</dbReference>